<feature type="transmembrane region" description="Helical" evidence="15">
    <location>
        <begin position="382"/>
        <end position="402"/>
    </location>
</feature>
<evidence type="ECO:0000256" key="3">
    <source>
        <dbReference type="ARBA" id="ARBA00022606"/>
    </source>
</evidence>
<feature type="domain" description="Ion transport" evidence="16">
    <location>
        <begin position="334"/>
        <end position="541"/>
    </location>
</feature>
<dbReference type="PANTHER" id="PTHR47143">
    <property type="entry name" value="TRANSIENT RECEPTOR POTENTIAL CATION CHANNEL PROTEIN PAINLESS"/>
    <property type="match status" value="1"/>
</dbReference>
<evidence type="ECO:0000256" key="5">
    <source>
        <dbReference type="ARBA" id="ARBA00022737"/>
    </source>
</evidence>
<evidence type="ECO:0000256" key="1">
    <source>
        <dbReference type="ARBA" id="ARBA00004141"/>
    </source>
</evidence>
<evidence type="ECO:0000256" key="2">
    <source>
        <dbReference type="ARBA" id="ARBA00022448"/>
    </source>
</evidence>
<evidence type="ECO:0000256" key="8">
    <source>
        <dbReference type="ARBA" id="ARBA00023065"/>
    </source>
</evidence>
<dbReference type="Gene3D" id="1.25.40.20">
    <property type="entry name" value="Ankyrin repeat-containing domain"/>
    <property type="match status" value="2"/>
</dbReference>
<evidence type="ECO:0000256" key="7">
    <source>
        <dbReference type="ARBA" id="ARBA00023043"/>
    </source>
</evidence>
<dbReference type="Proteomes" id="UP001381693">
    <property type="component" value="Unassembled WGS sequence"/>
</dbReference>
<keyword evidence="5" id="KW-0677">Repeat</keyword>
<evidence type="ECO:0000313" key="18">
    <source>
        <dbReference type="Proteomes" id="UP001381693"/>
    </source>
</evidence>
<comment type="subcellular location">
    <subcellularLocation>
        <location evidence="1">Membrane</location>
        <topology evidence="1">Multi-pass membrane protein</topology>
    </subcellularLocation>
</comment>
<protein>
    <recommendedName>
        <fullName evidence="16">Ion transport domain-containing protein</fullName>
    </recommendedName>
</protein>
<dbReference type="Pfam" id="PF00023">
    <property type="entry name" value="Ank"/>
    <property type="match status" value="1"/>
</dbReference>
<evidence type="ECO:0000256" key="13">
    <source>
        <dbReference type="SAM" id="Coils"/>
    </source>
</evidence>
<evidence type="ECO:0000256" key="10">
    <source>
        <dbReference type="ARBA" id="ARBA00023180"/>
    </source>
</evidence>
<evidence type="ECO:0000256" key="9">
    <source>
        <dbReference type="ARBA" id="ARBA00023136"/>
    </source>
</evidence>
<sequence length="732" mass="80864">MATVKLIQETRKSLLGALQEGDLAKATAILRNIPSLVTNPGPQPFLQVAVNAPSNSHKVLCLLLRAGANVNAQDASGVTALHVAAGRGNAKCLLEMLQAGGDVNLGDNNGLIPLHYAARSRREGAVTCLQLLLKYNSPCNVSANHGITPLHVAVEVSNLTATKILLKSGASHRNVDYRGYTALHFATSPTVADALLADGADATTTNMAGHSVLQRAINKYPNLVPTLLSSGLAVQGDPKEHDLRVFFSLDLLCDSSQSEVELINSMAVHGYYDFLKHPLCEAFLHLKWLRVWPLFYLKLAVFISLVTTLTGSLCLWSYLPLHENISTTDIVSFVMLAESHSALLMTSAVLQGLAGVLWAIIMIREVLQMIISRKYWVKLEKWIQLPFLVMSVVIIATTGSLQDWQRHIGVLAILLGWYQITFLLGHLPGIGIYVQMFHTVSIRMLTFASVYSSLFIGFAVSFHLVFNEEVFSTVWTSGLKTLAMMVGELDFSSILGNGDKPTLNGTAQFIFVLFVLLMTVVITNLLVGLAVQDIQMLQKEAGVSRLALTVEQETSVDIMLSSRLLRCIMPRYLLTWIQNKCSLLHHLPRRSIQVSNAAMQGTDSDTCVDWWIRRGTKACQRGPMEHYNIFICPYDPVTPGKVYFSSTTKLIPTGYTLPDWIVKNTRTLLENGLHAKEYDDLSDDDSEDEVKETNSVQEKQTITLDSLQEQIQELQKSVTAMTQLLKKTINSK</sequence>
<proteinExistence type="predicted"/>
<dbReference type="SUPFAM" id="SSF48403">
    <property type="entry name" value="Ankyrin repeat"/>
    <property type="match status" value="1"/>
</dbReference>
<evidence type="ECO:0000256" key="15">
    <source>
        <dbReference type="SAM" id="Phobius"/>
    </source>
</evidence>
<feature type="transmembrane region" description="Helical" evidence="15">
    <location>
        <begin position="339"/>
        <end position="361"/>
    </location>
</feature>
<evidence type="ECO:0000256" key="6">
    <source>
        <dbReference type="ARBA" id="ARBA00022989"/>
    </source>
</evidence>
<evidence type="ECO:0000256" key="11">
    <source>
        <dbReference type="ARBA" id="ARBA00023303"/>
    </source>
</evidence>
<evidence type="ECO:0000256" key="14">
    <source>
        <dbReference type="SAM" id="MobiDB-lite"/>
    </source>
</evidence>
<organism evidence="17 18">
    <name type="scientific">Halocaridina rubra</name>
    <name type="common">Hawaiian red shrimp</name>
    <dbReference type="NCBI Taxonomy" id="373956"/>
    <lineage>
        <taxon>Eukaryota</taxon>
        <taxon>Metazoa</taxon>
        <taxon>Ecdysozoa</taxon>
        <taxon>Arthropoda</taxon>
        <taxon>Crustacea</taxon>
        <taxon>Multicrustacea</taxon>
        <taxon>Malacostraca</taxon>
        <taxon>Eumalacostraca</taxon>
        <taxon>Eucarida</taxon>
        <taxon>Decapoda</taxon>
        <taxon>Pleocyemata</taxon>
        <taxon>Caridea</taxon>
        <taxon>Atyoidea</taxon>
        <taxon>Atyidae</taxon>
        <taxon>Halocaridina</taxon>
    </lineage>
</organism>
<dbReference type="GO" id="GO:0034703">
    <property type="term" value="C:cation channel complex"/>
    <property type="evidence" value="ECO:0007669"/>
    <property type="project" value="UniProtKB-ARBA"/>
</dbReference>
<reference evidence="17 18" key="1">
    <citation type="submission" date="2023-11" db="EMBL/GenBank/DDBJ databases">
        <title>Halocaridina rubra genome assembly.</title>
        <authorList>
            <person name="Smith C."/>
        </authorList>
    </citation>
    <scope>NUCLEOTIDE SEQUENCE [LARGE SCALE GENOMIC DNA]</scope>
    <source>
        <strain evidence="17">EP-1</strain>
        <tissue evidence="17">Whole</tissue>
    </source>
</reference>
<keyword evidence="6 15" id="KW-1133">Transmembrane helix</keyword>
<feature type="coiled-coil region" evidence="13">
    <location>
        <begin position="697"/>
        <end position="724"/>
    </location>
</feature>
<keyword evidence="3" id="KW-0716">Sensory transduction</keyword>
<dbReference type="PANTHER" id="PTHR47143:SF1">
    <property type="entry name" value="ION_TRANS DOMAIN-CONTAINING PROTEIN"/>
    <property type="match status" value="1"/>
</dbReference>
<dbReference type="Pfam" id="PF12796">
    <property type="entry name" value="Ank_2"/>
    <property type="match status" value="1"/>
</dbReference>
<keyword evidence="7 12" id="KW-0040">ANK repeat</keyword>
<dbReference type="InterPro" id="IPR005821">
    <property type="entry name" value="Ion_trans_dom"/>
</dbReference>
<feature type="region of interest" description="Disordered" evidence="14">
    <location>
        <begin position="678"/>
        <end position="697"/>
    </location>
</feature>
<keyword evidence="9 15" id="KW-0472">Membrane</keyword>
<feature type="transmembrane region" description="Helical" evidence="15">
    <location>
        <begin position="509"/>
        <end position="531"/>
    </location>
</feature>
<keyword evidence="10" id="KW-0325">Glycoprotein</keyword>
<dbReference type="InterPro" id="IPR036770">
    <property type="entry name" value="Ankyrin_rpt-contain_sf"/>
</dbReference>
<dbReference type="Pfam" id="PF00520">
    <property type="entry name" value="Ion_trans"/>
    <property type="match status" value="1"/>
</dbReference>
<evidence type="ECO:0000313" key="17">
    <source>
        <dbReference type="EMBL" id="KAK7076930.1"/>
    </source>
</evidence>
<keyword evidence="8" id="KW-0406">Ion transport</keyword>
<dbReference type="EMBL" id="JAXCGZ010009510">
    <property type="protein sequence ID" value="KAK7076930.1"/>
    <property type="molecule type" value="Genomic_DNA"/>
</dbReference>
<keyword evidence="4 15" id="KW-0812">Transmembrane</keyword>
<feature type="transmembrane region" description="Helical" evidence="15">
    <location>
        <begin position="295"/>
        <end position="319"/>
    </location>
</feature>
<feature type="repeat" description="ANK" evidence="12">
    <location>
        <begin position="76"/>
        <end position="108"/>
    </location>
</feature>
<keyword evidence="18" id="KW-1185">Reference proteome</keyword>
<dbReference type="AlphaFoldDB" id="A0AAN9A9E3"/>
<keyword evidence="11" id="KW-0407">Ion channel</keyword>
<comment type="caution">
    <text evidence="17">The sequence shown here is derived from an EMBL/GenBank/DDBJ whole genome shotgun (WGS) entry which is preliminary data.</text>
</comment>
<dbReference type="PROSITE" id="PS50297">
    <property type="entry name" value="ANK_REP_REGION"/>
    <property type="match status" value="2"/>
</dbReference>
<feature type="transmembrane region" description="Helical" evidence="15">
    <location>
        <begin position="445"/>
        <end position="466"/>
    </location>
</feature>
<dbReference type="PROSITE" id="PS50088">
    <property type="entry name" value="ANK_REPEAT"/>
    <property type="match status" value="2"/>
</dbReference>
<keyword evidence="2" id="KW-0813">Transport</keyword>
<feature type="transmembrane region" description="Helical" evidence="15">
    <location>
        <begin position="408"/>
        <end position="433"/>
    </location>
</feature>
<dbReference type="InterPro" id="IPR002110">
    <property type="entry name" value="Ankyrin_rpt"/>
</dbReference>
<gene>
    <name evidence="17" type="ORF">SK128_018044</name>
</gene>
<evidence type="ECO:0000259" key="16">
    <source>
        <dbReference type="Pfam" id="PF00520"/>
    </source>
</evidence>
<feature type="compositionally biased region" description="Acidic residues" evidence="14">
    <location>
        <begin position="680"/>
        <end position="690"/>
    </location>
</feature>
<dbReference type="InterPro" id="IPR052076">
    <property type="entry name" value="TRP_cation_channel"/>
</dbReference>
<evidence type="ECO:0000256" key="4">
    <source>
        <dbReference type="ARBA" id="ARBA00022692"/>
    </source>
</evidence>
<accession>A0AAN9A9E3</accession>
<name>A0AAN9A9E3_HALRR</name>
<keyword evidence="13" id="KW-0175">Coiled coil</keyword>
<feature type="repeat" description="ANK" evidence="12">
    <location>
        <begin position="145"/>
        <end position="177"/>
    </location>
</feature>
<evidence type="ECO:0000256" key="12">
    <source>
        <dbReference type="PROSITE-ProRule" id="PRU00023"/>
    </source>
</evidence>
<dbReference type="SMART" id="SM00248">
    <property type="entry name" value="ANK"/>
    <property type="match status" value="5"/>
</dbReference>
<dbReference type="GO" id="GO:0005216">
    <property type="term" value="F:monoatomic ion channel activity"/>
    <property type="evidence" value="ECO:0007669"/>
    <property type="project" value="InterPro"/>
</dbReference>